<reference evidence="1" key="1">
    <citation type="journal article" date="2021" name="Nat. Commun.">
        <title>Genomic analyses provide insights into spinach domestication and the genetic basis of agronomic traits.</title>
        <authorList>
            <person name="Cai X."/>
            <person name="Sun X."/>
            <person name="Xu C."/>
            <person name="Sun H."/>
            <person name="Wang X."/>
            <person name="Ge C."/>
            <person name="Zhang Z."/>
            <person name="Wang Q."/>
            <person name="Fei Z."/>
            <person name="Jiao C."/>
            <person name="Wang Q."/>
        </authorList>
    </citation>
    <scope>NUCLEOTIDE SEQUENCE [LARGE SCALE GENOMIC DNA]</scope>
    <source>
        <strain evidence="1">cv. Varoflay</strain>
    </source>
</reference>
<organism evidence="1 2">
    <name type="scientific">Spinacia oleracea</name>
    <name type="common">Spinach</name>
    <dbReference type="NCBI Taxonomy" id="3562"/>
    <lineage>
        <taxon>Eukaryota</taxon>
        <taxon>Viridiplantae</taxon>
        <taxon>Streptophyta</taxon>
        <taxon>Embryophyta</taxon>
        <taxon>Tracheophyta</taxon>
        <taxon>Spermatophyta</taxon>
        <taxon>Magnoliopsida</taxon>
        <taxon>eudicotyledons</taxon>
        <taxon>Gunneridae</taxon>
        <taxon>Pentapetalae</taxon>
        <taxon>Caryophyllales</taxon>
        <taxon>Chenopodiaceae</taxon>
        <taxon>Chenopodioideae</taxon>
        <taxon>Anserineae</taxon>
        <taxon>Spinacia</taxon>
    </lineage>
</organism>
<dbReference type="RefSeq" id="XP_056690703.1">
    <property type="nucleotide sequence ID" value="XM_056834725.1"/>
</dbReference>
<sequence length="197" mass="21737">MVKKAAAKKVVEAPKIDNVAVSNLETAIEGPRTQGQRPNQVSDEIPVAKQSVTIKKKKKTVSLKTKDNEVEPEREAVEGPELSRQIVLQNSSLIDVPVPDAHQLQAQAIKEVGVDGLPIMFTFVTQCSGGTLCKLIKDFTPEQKAVVEEIGFGGLLELQLNRKNTQMMYWCIKCFDGVSSLFTVSDSKQFEITDYDV</sequence>
<gene>
    <name evidence="2" type="primary">LOC130465949</name>
</gene>
<proteinExistence type="predicted"/>
<evidence type="ECO:0000313" key="2">
    <source>
        <dbReference type="RefSeq" id="XP_056690703.1"/>
    </source>
</evidence>
<dbReference type="Proteomes" id="UP000813463">
    <property type="component" value="Chromosome 1"/>
</dbReference>
<keyword evidence="1" id="KW-1185">Reference proteome</keyword>
<reference evidence="2" key="2">
    <citation type="submission" date="2025-08" db="UniProtKB">
        <authorList>
            <consortium name="RefSeq"/>
        </authorList>
    </citation>
    <scope>IDENTIFICATION</scope>
    <source>
        <tissue evidence="2">Leaf</tissue>
    </source>
</reference>
<dbReference type="GeneID" id="130465949"/>
<name>A0ABM3R502_SPIOL</name>
<protein>
    <submittedName>
        <fullName evidence="2">Uncharacterized protein</fullName>
    </submittedName>
</protein>
<accession>A0ABM3R502</accession>
<evidence type="ECO:0000313" key="1">
    <source>
        <dbReference type="Proteomes" id="UP000813463"/>
    </source>
</evidence>